<feature type="region of interest" description="Disordered" evidence="1">
    <location>
        <begin position="1"/>
        <end position="21"/>
    </location>
</feature>
<proteinExistence type="predicted"/>
<feature type="non-terminal residue" evidence="5">
    <location>
        <position position="80"/>
    </location>
</feature>
<evidence type="ECO:0000313" key="2">
    <source>
        <dbReference type="EMBL" id="CAF4394888.1"/>
    </source>
</evidence>
<feature type="compositionally biased region" description="Polar residues" evidence="1">
    <location>
        <begin position="1"/>
        <end position="14"/>
    </location>
</feature>
<dbReference type="EMBL" id="CAJOBJ010144767">
    <property type="protein sequence ID" value="CAF4778886.1"/>
    <property type="molecule type" value="Genomic_DNA"/>
</dbReference>
<dbReference type="AlphaFoldDB" id="A0A8S3CL75"/>
<sequence>DLRTFVSSTYSPSDENMMDDNGIVHVRQQKSTYYDDQSFQRQARLSKSFHNVSEYSSTDQYPKNDNHSIARTQPSKSVEN</sequence>
<organism evidence="5 6">
    <name type="scientific">Rotaria magnacalcarata</name>
    <dbReference type="NCBI Taxonomy" id="392030"/>
    <lineage>
        <taxon>Eukaryota</taxon>
        <taxon>Metazoa</taxon>
        <taxon>Spiralia</taxon>
        <taxon>Gnathifera</taxon>
        <taxon>Rotifera</taxon>
        <taxon>Eurotatoria</taxon>
        <taxon>Bdelloidea</taxon>
        <taxon>Philodinida</taxon>
        <taxon>Philodinidae</taxon>
        <taxon>Rotaria</taxon>
    </lineage>
</organism>
<protein>
    <submittedName>
        <fullName evidence="5">Uncharacterized protein</fullName>
    </submittedName>
</protein>
<evidence type="ECO:0000313" key="4">
    <source>
        <dbReference type="EMBL" id="CAF4778886.1"/>
    </source>
</evidence>
<evidence type="ECO:0000313" key="6">
    <source>
        <dbReference type="Proteomes" id="UP000681720"/>
    </source>
</evidence>
<feature type="compositionally biased region" description="Polar residues" evidence="1">
    <location>
        <begin position="69"/>
        <end position="80"/>
    </location>
</feature>
<evidence type="ECO:0000256" key="1">
    <source>
        <dbReference type="SAM" id="MobiDB-lite"/>
    </source>
</evidence>
<comment type="caution">
    <text evidence="5">The sequence shown here is derived from an EMBL/GenBank/DDBJ whole genome shotgun (WGS) entry which is preliminary data.</text>
</comment>
<reference evidence="5" key="1">
    <citation type="submission" date="2021-02" db="EMBL/GenBank/DDBJ databases">
        <authorList>
            <person name="Nowell W R."/>
        </authorList>
    </citation>
    <scope>NUCLEOTIDE SEQUENCE</scope>
</reference>
<accession>A0A8S3CL75</accession>
<dbReference type="Proteomes" id="UP000681967">
    <property type="component" value="Unassembled WGS sequence"/>
</dbReference>
<name>A0A8S3CL75_9BILA</name>
<evidence type="ECO:0000313" key="3">
    <source>
        <dbReference type="EMBL" id="CAF4659811.1"/>
    </source>
</evidence>
<gene>
    <name evidence="2" type="ORF">BYL167_LOCUS31286</name>
    <name evidence="3" type="ORF">BYL167_LOCUS42541</name>
    <name evidence="4" type="ORF">GIL414_LOCUS46255</name>
    <name evidence="5" type="ORF">GIL414_LOCUS51256</name>
</gene>
<feature type="region of interest" description="Disordered" evidence="1">
    <location>
        <begin position="50"/>
        <end position="80"/>
    </location>
</feature>
<dbReference type="EMBL" id="CAJOBH010054478">
    <property type="protein sequence ID" value="CAF4394888.1"/>
    <property type="molecule type" value="Genomic_DNA"/>
</dbReference>
<dbReference type="EMBL" id="CAJOBJ010172751">
    <property type="protein sequence ID" value="CAF4889346.1"/>
    <property type="molecule type" value="Genomic_DNA"/>
</dbReference>
<feature type="compositionally biased region" description="Polar residues" evidence="1">
    <location>
        <begin position="50"/>
        <end position="61"/>
    </location>
</feature>
<dbReference type="EMBL" id="CAJOBH010110756">
    <property type="protein sequence ID" value="CAF4659811.1"/>
    <property type="molecule type" value="Genomic_DNA"/>
</dbReference>
<evidence type="ECO:0000313" key="5">
    <source>
        <dbReference type="EMBL" id="CAF4889346.1"/>
    </source>
</evidence>
<dbReference type="Proteomes" id="UP000681720">
    <property type="component" value="Unassembled WGS sequence"/>
</dbReference>
<feature type="non-terminal residue" evidence="5">
    <location>
        <position position="1"/>
    </location>
</feature>